<feature type="compositionally biased region" description="Polar residues" evidence="1">
    <location>
        <begin position="133"/>
        <end position="142"/>
    </location>
</feature>
<accession>A0AAD9APQ5</accession>
<evidence type="ECO:0008006" key="4">
    <source>
        <dbReference type="Google" id="ProtNLM"/>
    </source>
</evidence>
<organism evidence="2 3">
    <name type="scientific">Colletotrichum chrysophilum</name>
    <dbReference type="NCBI Taxonomy" id="1836956"/>
    <lineage>
        <taxon>Eukaryota</taxon>
        <taxon>Fungi</taxon>
        <taxon>Dikarya</taxon>
        <taxon>Ascomycota</taxon>
        <taxon>Pezizomycotina</taxon>
        <taxon>Sordariomycetes</taxon>
        <taxon>Hypocreomycetidae</taxon>
        <taxon>Glomerellales</taxon>
        <taxon>Glomerellaceae</taxon>
        <taxon>Colletotrichum</taxon>
        <taxon>Colletotrichum gloeosporioides species complex</taxon>
    </lineage>
</organism>
<proteinExistence type="predicted"/>
<reference evidence="2" key="1">
    <citation type="submission" date="2023-01" db="EMBL/GenBank/DDBJ databases">
        <title>Colletotrichum chrysophilum M932 genome sequence.</title>
        <authorList>
            <person name="Baroncelli R."/>
        </authorList>
    </citation>
    <scope>NUCLEOTIDE SEQUENCE</scope>
    <source>
        <strain evidence="2">M932</strain>
    </source>
</reference>
<feature type="compositionally biased region" description="Basic and acidic residues" evidence="1">
    <location>
        <begin position="272"/>
        <end position="291"/>
    </location>
</feature>
<feature type="compositionally biased region" description="Low complexity" evidence="1">
    <location>
        <begin position="232"/>
        <end position="242"/>
    </location>
</feature>
<protein>
    <recommendedName>
        <fullName evidence="4">Zinc knuckle</fullName>
    </recommendedName>
</protein>
<evidence type="ECO:0000313" key="2">
    <source>
        <dbReference type="EMBL" id="KAK1850912.1"/>
    </source>
</evidence>
<name>A0AAD9APQ5_9PEZI</name>
<feature type="region of interest" description="Disordered" evidence="1">
    <location>
        <begin position="37"/>
        <end position="69"/>
    </location>
</feature>
<evidence type="ECO:0000313" key="3">
    <source>
        <dbReference type="Proteomes" id="UP001243330"/>
    </source>
</evidence>
<feature type="compositionally biased region" description="Basic and acidic residues" evidence="1">
    <location>
        <begin position="303"/>
        <end position="322"/>
    </location>
</feature>
<dbReference type="AlphaFoldDB" id="A0AAD9APQ5"/>
<feature type="region of interest" description="Disordered" evidence="1">
    <location>
        <begin position="98"/>
        <end position="340"/>
    </location>
</feature>
<evidence type="ECO:0000256" key="1">
    <source>
        <dbReference type="SAM" id="MobiDB-lite"/>
    </source>
</evidence>
<comment type="caution">
    <text evidence="2">The sequence shown here is derived from an EMBL/GenBank/DDBJ whole genome shotgun (WGS) entry which is preliminary data.</text>
</comment>
<dbReference type="EMBL" id="JAQOWY010000108">
    <property type="protein sequence ID" value="KAK1850912.1"/>
    <property type="molecule type" value="Genomic_DNA"/>
</dbReference>
<dbReference type="Proteomes" id="UP001243330">
    <property type="component" value="Unassembled WGS sequence"/>
</dbReference>
<dbReference type="Pfam" id="PF13917">
    <property type="entry name" value="zf-CCHC_3"/>
    <property type="match status" value="1"/>
</dbReference>
<keyword evidence="3" id="KW-1185">Reference proteome</keyword>
<gene>
    <name evidence="2" type="ORF">CCHR01_06479</name>
</gene>
<feature type="compositionally biased region" description="Basic and acidic residues" evidence="1">
    <location>
        <begin position="98"/>
        <end position="132"/>
    </location>
</feature>
<sequence length="340" mass="38847">MHSYRGRGGPRQQTPANVQCQKCLKRGHYSYECKESAAARPYVSRPSRTQQLRNPKLVPKLTNDVPDDAQRKSVTHISFAPIFVYRLPKYRKGVADEELAKKEAERARKRELEERDEELIRQTEAKRQRSESVDSVSTISTNRSASPPPKRRSPSPAPARRSLRSPEDGNGSRRRSFSPESDGDRSVSRRSARSRQTQSPPRRRQRSLSRDSRSPSVNSARRYRERGDDYARPAARQNQAPQRSRESPGSRESSVSRDGGVRGNRRSLSASPDRRGPRFDNRSNRSGERNFRGASTGRFGRGGRNDRQERQPEQRQPQRERSLSPFSKRLALTQSLNTGR</sequence>